<keyword evidence="2" id="KW-1185">Reference proteome</keyword>
<accession>M0PDK0</accession>
<protein>
    <submittedName>
        <fullName evidence="1">Uncharacterized protein</fullName>
    </submittedName>
</protein>
<name>M0PDK0_9EURY</name>
<comment type="caution">
    <text evidence="1">The sequence shown here is derived from an EMBL/GenBank/DDBJ whole genome shotgun (WGS) entry which is preliminary data.</text>
</comment>
<gene>
    <name evidence="1" type="ORF">C461_07704</name>
</gene>
<evidence type="ECO:0000313" key="1">
    <source>
        <dbReference type="EMBL" id="EMA67594.1"/>
    </source>
</evidence>
<dbReference type="Proteomes" id="UP000011575">
    <property type="component" value="Unassembled WGS sequence"/>
</dbReference>
<dbReference type="EMBL" id="AOJI01000022">
    <property type="protein sequence ID" value="EMA67594.1"/>
    <property type="molecule type" value="Genomic_DNA"/>
</dbReference>
<sequence>MLFSHVGLRDVARAAVLALEALPDAVDADRLFQSITDFSPVVRIEATMASESFDCLPNLRYRRRGWARVGAAIARLKNLTASYCESKLVRE</sequence>
<proteinExistence type="predicted"/>
<reference evidence="1 2" key="1">
    <citation type="journal article" date="2014" name="PLoS Genet.">
        <title>Phylogenetically driven sequencing of extremely halophilic archaea reveals strategies for static and dynamic osmo-response.</title>
        <authorList>
            <person name="Becker E.A."/>
            <person name="Seitzer P.M."/>
            <person name="Tritt A."/>
            <person name="Larsen D."/>
            <person name="Krusor M."/>
            <person name="Yao A.I."/>
            <person name="Wu D."/>
            <person name="Madern D."/>
            <person name="Eisen J.A."/>
            <person name="Darling A.E."/>
            <person name="Facciotti M.T."/>
        </authorList>
    </citation>
    <scope>NUCLEOTIDE SEQUENCE [LARGE SCALE GENOMIC DNA]</scope>
    <source>
        <strain evidence="1 2">JCM 13560</strain>
    </source>
</reference>
<organism evidence="1 2">
    <name type="scientific">Halorubrum aidingense JCM 13560</name>
    <dbReference type="NCBI Taxonomy" id="1230454"/>
    <lineage>
        <taxon>Archaea</taxon>
        <taxon>Methanobacteriati</taxon>
        <taxon>Methanobacteriota</taxon>
        <taxon>Stenosarchaea group</taxon>
        <taxon>Halobacteria</taxon>
        <taxon>Halobacteriales</taxon>
        <taxon>Haloferacaceae</taxon>
        <taxon>Halorubrum</taxon>
    </lineage>
</organism>
<dbReference type="AlphaFoldDB" id="M0PDK0"/>
<evidence type="ECO:0000313" key="2">
    <source>
        <dbReference type="Proteomes" id="UP000011575"/>
    </source>
</evidence>